<feature type="domain" description="Beta-lactamase-related" evidence="1">
    <location>
        <begin position="23"/>
        <end position="376"/>
    </location>
</feature>
<dbReference type="Gene3D" id="3.40.710.10">
    <property type="entry name" value="DD-peptidase/beta-lactamase superfamily"/>
    <property type="match status" value="1"/>
</dbReference>
<organism evidence="2 3">
    <name type="scientific">Sinobacterium norvegicum</name>
    <dbReference type="NCBI Taxonomy" id="1641715"/>
    <lineage>
        <taxon>Bacteria</taxon>
        <taxon>Pseudomonadati</taxon>
        <taxon>Pseudomonadota</taxon>
        <taxon>Gammaproteobacteria</taxon>
        <taxon>Cellvibrionales</taxon>
        <taxon>Spongiibacteraceae</taxon>
        <taxon>Sinobacterium</taxon>
    </lineage>
</organism>
<dbReference type="InterPro" id="IPR052907">
    <property type="entry name" value="Beta-lactamase/esterase"/>
</dbReference>
<evidence type="ECO:0000313" key="3">
    <source>
        <dbReference type="Proteomes" id="UP000838100"/>
    </source>
</evidence>
<evidence type="ECO:0000259" key="1">
    <source>
        <dbReference type="Pfam" id="PF00144"/>
    </source>
</evidence>
<dbReference type="Proteomes" id="UP000838100">
    <property type="component" value="Unassembled WGS sequence"/>
</dbReference>
<dbReference type="Pfam" id="PF00144">
    <property type="entry name" value="Beta-lactamase"/>
    <property type="match status" value="1"/>
</dbReference>
<dbReference type="EMBL" id="CAKLPX010000001">
    <property type="protein sequence ID" value="CAH0990821.1"/>
    <property type="molecule type" value="Genomic_DNA"/>
</dbReference>
<dbReference type="InterPro" id="IPR001466">
    <property type="entry name" value="Beta-lactam-related"/>
</dbReference>
<protein>
    <recommendedName>
        <fullName evidence="1">Beta-lactamase-related domain-containing protein</fullName>
    </recommendedName>
</protein>
<reference evidence="2" key="1">
    <citation type="submission" date="2021-12" db="EMBL/GenBank/DDBJ databases">
        <authorList>
            <person name="Rodrigo-Torres L."/>
            <person name="Arahal R. D."/>
            <person name="Lucena T."/>
        </authorList>
    </citation>
    <scope>NUCLEOTIDE SEQUENCE</scope>
    <source>
        <strain evidence="2">CECT 8267</strain>
    </source>
</reference>
<name>A0ABM9AC91_9GAMM</name>
<dbReference type="PANTHER" id="PTHR43319">
    <property type="entry name" value="BETA-LACTAMASE-RELATED"/>
    <property type="match status" value="1"/>
</dbReference>
<gene>
    <name evidence="2" type="ORF">SIN8267_00921</name>
</gene>
<dbReference type="InterPro" id="IPR012338">
    <property type="entry name" value="Beta-lactam/transpept-like"/>
</dbReference>
<comment type="caution">
    <text evidence="2">The sequence shown here is derived from an EMBL/GenBank/DDBJ whole genome shotgun (WGS) entry which is preliminary data.</text>
</comment>
<dbReference type="RefSeq" id="WP_237443491.1">
    <property type="nucleotide sequence ID" value="NZ_CAKLPX010000001.1"/>
</dbReference>
<dbReference type="PANTHER" id="PTHR43319:SF3">
    <property type="entry name" value="BETA-LACTAMASE-RELATED DOMAIN-CONTAINING PROTEIN"/>
    <property type="match status" value="1"/>
</dbReference>
<proteinExistence type="predicted"/>
<keyword evidence="3" id="KW-1185">Reference proteome</keyword>
<dbReference type="SUPFAM" id="SSF56601">
    <property type="entry name" value="beta-lactamase/transpeptidase-like"/>
    <property type="match status" value="1"/>
</dbReference>
<accession>A0ABM9AC91</accession>
<evidence type="ECO:0000313" key="2">
    <source>
        <dbReference type="EMBL" id="CAH0990821.1"/>
    </source>
</evidence>
<sequence>MAAHIDVQGFCDPLFAGVETAFERNFIDHGEVGASFSLYMEGELVVDLWAGISDRDGVKPWQQTTQVNVFSVTKGVLITCLLSLVDRGDIDLDAAVADYWPAFAAGGKQGITVRTLLNHCAGLPVLPAEVEAGDIFNWPTMTDKIQRQSPIWPAGDRQAYHVFSYGWLLGELIRRVSGESVGAFFHRRFAEPLGLNFTIGIAADLGAIADVAPMADAGAVRQGGSIARLIESQPDSVAARAFTTPLSMMTGINSTAWRRAEIPAANGHSDAGSIAKLYSSLVLGDILSPALLRQCWGQAAPVFDEVLLQPVAFNLGFMAGQSRPASLFSGSERSFGHPGAGGSMGFADLDYQFGCGYVTNRLGQGALTDPRAQRLIDAVYRSL</sequence>